<reference evidence="2 3" key="1">
    <citation type="submission" date="2015-11" db="EMBL/GenBank/DDBJ databases">
        <title>Description and complete genome sequence of a novel strain predominating in hypersaline microbial mats and representing a new family of the Bacteriodetes phylum.</title>
        <authorList>
            <person name="Spring S."/>
            <person name="Bunk B."/>
            <person name="Sproer C."/>
            <person name="Klenk H.-P."/>
        </authorList>
    </citation>
    <scope>NUCLEOTIDE SEQUENCE [LARGE SCALE GENOMIC DNA]</scope>
    <source>
        <strain evidence="2 3">L21-Spi-D4</strain>
    </source>
</reference>
<name>A0A0S2I0P3_9BACT</name>
<keyword evidence="2" id="KW-0560">Oxidoreductase</keyword>
<dbReference type="RefSeq" id="WP_057953333.1">
    <property type="nucleotide sequence ID" value="NZ_CP013118.1"/>
</dbReference>
<evidence type="ECO:0000313" key="3">
    <source>
        <dbReference type="Proteomes" id="UP000064893"/>
    </source>
</evidence>
<dbReference type="Pfam" id="PF13185">
    <property type="entry name" value="GAF_2"/>
    <property type="match status" value="1"/>
</dbReference>
<dbReference type="STRING" id="1307839.L21SP5_02282"/>
<feature type="domain" description="GAF" evidence="1">
    <location>
        <begin position="49"/>
        <end position="152"/>
    </location>
</feature>
<dbReference type="InterPro" id="IPR003018">
    <property type="entry name" value="GAF"/>
</dbReference>
<sequence>MDAKKKQGRYDRIYKQLEQLMPTCSNPESRMNTIIAVLHHKMDYYFWTGFYFLNQGELQVKMYQGPVACMQLAKDTGVCWEGVNTRKPVLVKNVEEFPGHIACDGRSKSELVVPLFDPEDNLLGVLDIDSDQLNAFDEVDEQNLVKILQLIWS</sequence>
<dbReference type="PATRIC" id="fig|1307839.3.peg.2401"/>
<keyword evidence="3" id="KW-1185">Reference proteome</keyword>
<dbReference type="Gene3D" id="3.30.450.40">
    <property type="match status" value="1"/>
</dbReference>
<protein>
    <submittedName>
        <fullName evidence="2">Free methionine-R-sulfoxide reductase</fullName>
        <ecNumber evidence="2">1.8.4.14</ecNumber>
    </submittedName>
</protein>
<dbReference type="InterPro" id="IPR029016">
    <property type="entry name" value="GAF-like_dom_sf"/>
</dbReference>
<dbReference type="AlphaFoldDB" id="A0A0S2I0P3"/>
<organism evidence="2 3">
    <name type="scientific">Salinivirga cyanobacteriivorans</name>
    <dbReference type="NCBI Taxonomy" id="1307839"/>
    <lineage>
        <taxon>Bacteria</taxon>
        <taxon>Pseudomonadati</taxon>
        <taxon>Bacteroidota</taxon>
        <taxon>Bacteroidia</taxon>
        <taxon>Bacteroidales</taxon>
        <taxon>Salinivirgaceae</taxon>
        <taxon>Salinivirga</taxon>
    </lineage>
</organism>
<accession>A0A0S2I0P3</accession>
<dbReference type="KEGG" id="blq:L21SP5_02282"/>
<dbReference type="SUPFAM" id="SSF55781">
    <property type="entry name" value="GAF domain-like"/>
    <property type="match status" value="1"/>
</dbReference>
<dbReference type="EC" id="1.8.4.14" evidence="2"/>
<dbReference type="EMBL" id="CP013118">
    <property type="protein sequence ID" value="ALO15914.1"/>
    <property type="molecule type" value="Genomic_DNA"/>
</dbReference>
<proteinExistence type="predicted"/>
<dbReference type="GO" id="GO:0033745">
    <property type="term" value="F:L-methionine-(R)-S-oxide reductase activity"/>
    <property type="evidence" value="ECO:0007669"/>
    <property type="project" value="UniProtKB-EC"/>
</dbReference>
<dbReference type="OrthoDB" id="9796252at2"/>
<gene>
    <name evidence="2" type="primary">msrC</name>
    <name evidence="2" type="ORF">L21SP5_02282</name>
</gene>
<evidence type="ECO:0000313" key="2">
    <source>
        <dbReference type="EMBL" id="ALO15914.1"/>
    </source>
</evidence>
<dbReference type="Proteomes" id="UP000064893">
    <property type="component" value="Chromosome"/>
</dbReference>
<evidence type="ECO:0000259" key="1">
    <source>
        <dbReference type="Pfam" id="PF13185"/>
    </source>
</evidence>